<dbReference type="SUPFAM" id="SSF53474">
    <property type="entry name" value="alpha/beta-Hydrolases"/>
    <property type="match status" value="1"/>
</dbReference>
<dbReference type="Pfam" id="PF24883">
    <property type="entry name" value="NPHP3_N"/>
    <property type="match status" value="1"/>
</dbReference>
<keyword evidence="7" id="KW-0472">Membrane</keyword>
<dbReference type="PANTHER" id="PTHR48182:SF2">
    <property type="entry name" value="PROTEIN SERAC1"/>
    <property type="match status" value="1"/>
</dbReference>
<dbReference type="OrthoDB" id="427518at2759"/>
<dbReference type="InterPro" id="IPR052374">
    <property type="entry name" value="SERAC1"/>
</dbReference>
<keyword evidence="6" id="KW-0496">Mitochondrion</keyword>
<evidence type="ECO:0000259" key="8">
    <source>
        <dbReference type="Pfam" id="PF24883"/>
    </source>
</evidence>
<reference evidence="9 10" key="1">
    <citation type="journal article" date="2013" name="PLoS Genet.">
        <title>The genome and development-dependent transcriptomes of Pyronema confluens: a window into fungal evolution.</title>
        <authorList>
            <person name="Traeger S."/>
            <person name="Altegoer F."/>
            <person name="Freitag M."/>
            <person name="Gabaldon T."/>
            <person name="Kempken F."/>
            <person name="Kumar A."/>
            <person name="Marcet-Houben M."/>
            <person name="Poggeler S."/>
            <person name="Stajich J.E."/>
            <person name="Nowrousian M."/>
        </authorList>
    </citation>
    <scope>NUCLEOTIDE SEQUENCE [LARGE SCALE GENOMIC DNA]</scope>
    <source>
        <strain evidence="10">CBS 100304</strain>
        <tissue evidence="9">Vegetative mycelium</tissue>
    </source>
</reference>
<dbReference type="GO" id="GO:0016020">
    <property type="term" value="C:membrane"/>
    <property type="evidence" value="ECO:0007669"/>
    <property type="project" value="UniProtKB-SubCell"/>
</dbReference>
<dbReference type="Gene3D" id="3.40.50.1820">
    <property type="entry name" value="alpha/beta hydrolase"/>
    <property type="match status" value="1"/>
</dbReference>
<dbReference type="GO" id="GO:0005739">
    <property type="term" value="C:mitochondrion"/>
    <property type="evidence" value="ECO:0007669"/>
    <property type="project" value="UniProtKB-SubCell"/>
</dbReference>
<dbReference type="EMBL" id="HF935578">
    <property type="protein sequence ID" value="CCX10918.1"/>
    <property type="molecule type" value="Genomic_DNA"/>
</dbReference>
<evidence type="ECO:0000256" key="3">
    <source>
        <dbReference type="ARBA" id="ARBA00004370"/>
    </source>
</evidence>
<dbReference type="Proteomes" id="UP000018144">
    <property type="component" value="Unassembled WGS sequence"/>
</dbReference>
<dbReference type="PANTHER" id="PTHR48182">
    <property type="entry name" value="PROTEIN SERAC1"/>
    <property type="match status" value="1"/>
</dbReference>
<dbReference type="AlphaFoldDB" id="U4LAQ4"/>
<name>U4LAQ4_PYROM</name>
<keyword evidence="4" id="KW-0677">Repeat</keyword>
<gene>
    <name evidence="9" type="ORF">PCON_10512</name>
</gene>
<evidence type="ECO:0000313" key="9">
    <source>
        <dbReference type="EMBL" id="CCX10918.1"/>
    </source>
</evidence>
<evidence type="ECO:0000256" key="1">
    <source>
        <dbReference type="ARBA" id="ARBA00004173"/>
    </source>
</evidence>
<evidence type="ECO:0000256" key="6">
    <source>
        <dbReference type="ARBA" id="ARBA00023128"/>
    </source>
</evidence>
<accession>U4LAQ4</accession>
<sequence length="286" mass="31946">MALLSWKVVGPSTENALIVSLAAHDINQTATEHQRPIVFIGHSLGGLVIKQALVSARPKDGNDNDIALMNSTAALFFFGVPHKGLKNEGMEQMVRGQPNQYWVGDLREDSHLLKMVHRQFLVGEQTVRLNRFTRPSLQLHCRNDYSEEEAACLKCFSHVGPDIRSHHSNIANKYTNGTLGWVVKQDSYQEWTGGNKSALWISSSPGCGKSVFCAHLIDQLMQNIDRTTGLHIGYFFLDSMQDKQKSVLSCLCSIIFQSLIHKPALIKHTMNATWTYETALLTGLIL</sequence>
<evidence type="ECO:0000256" key="4">
    <source>
        <dbReference type="ARBA" id="ARBA00022737"/>
    </source>
</evidence>
<dbReference type="InterPro" id="IPR029058">
    <property type="entry name" value="AB_hydrolase_fold"/>
</dbReference>
<proteinExistence type="predicted"/>
<comment type="subcellular location">
    <subcellularLocation>
        <location evidence="2">Endoplasmic reticulum</location>
    </subcellularLocation>
    <subcellularLocation>
        <location evidence="3">Membrane</location>
    </subcellularLocation>
    <subcellularLocation>
        <location evidence="1">Mitochondrion</location>
    </subcellularLocation>
</comment>
<protein>
    <submittedName>
        <fullName evidence="9">Similar to Protein SERAC1 acc. no. Q3U213</fullName>
    </submittedName>
</protein>
<evidence type="ECO:0000256" key="2">
    <source>
        <dbReference type="ARBA" id="ARBA00004240"/>
    </source>
</evidence>
<organism evidence="9 10">
    <name type="scientific">Pyronema omphalodes (strain CBS 100304)</name>
    <name type="common">Pyronema confluens</name>
    <dbReference type="NCBI Taxonomy" id="1076935"/>
    <lineage>
        <taxon>Eukaryota</taxon>
        <taxon>Fungi</taxon>
        <taxon>Dikarya</taxon>
        <taxon>Ascomycota</taxon>
        <taxon>Pezizomycotina</taxon>
        <taxon>Pezizomycetes</taxon>
        <taxon>Pezizales</taxon>
        <taxon>Pyronemataceae</taxon>
        <taxon>Pyronema</taxon>
    </lineage>
</organism>
<keyword evidence="10" id="KW-1185">Reference proteome</keyword>
<dbReference type="InterPro" id="IPR056884">
    <property type="entry name" value="NPHP3-like_N"/>
</dbReference>
<evidence type="ECO:0000313" key="10">
    <source>
        <dbReference type="Proteomes" id="UP000018144"/>
    </source>
</evidence>
<keyword evidence="5" id="KW-0256">Endoplasmic reticulum</keyword>
<evidence type="ECO:0000256" key="5">
    <source>
        <dbReference type="ARBA" id="ARBA00022824"/>
    </source>
</evidence>
<evidence type="ECO:0000256" key="7">
    <source>
        <dbReference type="ARBA" id="ARBA00023136"/>
    </source>
</evidence>
<feature type="domain" description="Nephrocystin 3-like N-terminal" evidence="8">
    <location>
        <begin position="177"/>
        <end position="271"/>
    </location>
</feature>
<dbReference type="GO" id="GO:0005783">
    <property type="term" value="C:endoplasmic reticulum"/>
    <property type="evidence" value="ECO:0007669"/>
    <property type="project" value="UniProtKB-SubCell"/>
</dbReference>